<evidence type="ECO:0000256" key="3">
    <source>
        <dbReference type="ARBA" id="ARBA00022723"/>
    </source>
</evidence>
<dbReference type="PANTHER" id="PTHR11511">
    <property type="entry name" value="LARVAL STORAGE PROTEIN/PHENOLOXIDASE"/>
    <property type="match status" value="1"/>
</dbReference>
<gene>
    <name evidence="7" type="ORF">DCHRY22_LOCUS1200</name>
</gene>
<keyword evidence="5" id="KW-0186">Copper</keyword>
<organism evidence="7 8">
    <name type="scientific">Danaus chrysippus</name>
    <name type="common">African queen</name>
    <dbReference type="NCBI Taxonomy" id="151541"/>
    <lineage>
        <taxon>Eukaryota</taxon>
        <taxon>Metazoa</taxon>
        <taxon>Ecdysozoa</taxon>
        <taxon>Arthropoda</taxon>
        <taxon>Hexapoda</taxon>
        <taxon>Insecta</taxon>
        <taxon>Pterygota</taxon>
        <taxon>Neoptera</taxon>
        <taxon>Endopterygota</taxon>
        <taxon>Lepidoptera</taxon>
        <taxon>Glossata</taxon>
        <taxon>Ditrysia</taxon>
        <taxon>Papilionoidea</taxon>
        <taxon>Nymphalidae</taxon>
        <taxon>Danainae</taxon>
        <taxon>Danaini</taxon>
        <taxon>Danaina</taxon>
        <taxon>Danaus</taxon>
        <taxon>Anosia</taxon>
    </lineage>
</organism>
<accession>A0A8J2VPH5</accession>
<comment type="similarity">
    <text evidence="2">Belongs to the tyrosinase family.</text>
</comment>
<name>A0A8J2VPH5_9NEOP</name>
<protein>
    <submittedName>
        <fullName evidence="7">(African queen) hypothetical protein</fullName>
    </submittedName>
</protein>
<keyword evidence="8" id="KW-1185">Reference proteome</keyword>
<dbReference type="InterPro" id="IPR005204">
    <property type="entry name" value="Hemocyanin_N"/>
</dbReference>
<dbReference type="OrthoDB" id="8119704at2759"/>
<proteinExistence type="inferred from homology"/>
<keyword evidence="4" id="KW-0560">Oxidoreductase</keyword>
<keyword evidence="3" id="KW-0479">Metal-binding</keyword>
<dbReference type="GO" id="GO:0016491">
    <property type="term" value="F:oxidoreductase activity"/>
    <property type="evidence" value="ECO:0007669"/>
    <property type="project" value="UniProtKB-KW"/>
</dbReference>
<dbReference type="PANTHER" id="PTHR11511:SF4">
    <property type="entry name" value="PHENOLOXIDASE 2-RELATED"/>
    <property type="match status" value="1"/>
</dbReference>
<evidence type="ECO:0000256" key="5">
    <source>
        <dbReference type="ARBA" id="ARBA00023008"/>
    </source>
</evidence>
<dbReference type="Proteomes" id="UP000789524">
    <property type="component" value="Unassembled WGS sequence"/>
</dbReference>
<evidence type="ECO:0000256" key="2">
    <source>
        <dbReference type="ARBA" id="ARBA00009928"/>
    </source>
</evidence>
<evidence type="ECO:0000313" key="8">
    <source>
        <dbReference type="Proteomes" id="UP000789524"/>
    </source>
</evidence>
<dbReference type="EMBL" id="CAKASE010000043">
    <property type="protein sequence ID" value="CAG9559319.1"/>
    <property type="molecule type" value="Genomic_DNA"/>
</dbReference>
<comment type="cofactor">
    <cofactor evidence="1">
        <name>Cu(2+)</name>
        <dbReference type="ChEBI" id="CHEBI:29036"/>
    </cofactor>
</comment>
<dbReference type="GO" id="GO:0046872">
    <property type="term" value="F:metal ion binding"/>
    <property type="evidence" value="ECO:0007669"/>
    <property type="project" value="UniProtKB-KW"/>
</dbReference>
<dbReference type="AlphaFoldDB" id="A0A8J2VPH5"/>
<evidence type="ECO:0000256" key="1">
    <source>
        <dbReference type="ARBA" id="ARBA00001973"/>
    </source>
</evidence>
<evidence type="ECO:0000313" key="7">
    <source>
        <dbReference type="EMBL" id="CAG9559319.1"/>
    </source>
</evidence>
<dbReference type="InterPro" id="IPR036697">
    <property type="entry name" value="Hemocyanin_N_sf"/>
</dbReference>
<dbReference type="Pfam" id="PF03722">
    <property type="entry name" value="Hemocyanin_N"/>
    <property type="match status" value="1"/>
</dbReference>
<evidence type="ECO:0000259" key="6">
    <source>
        <dbReference type="Pfam" id="PF03722"/>
    </source>
</evidence>
<comment type="caution">
    <text evidence="7">The sequence shown here is derived from an EMBL/GenBank/DDBJ whole genome shotgun (WGS) entry which is preliminary data.</text>
</comment>
<dbReference type="SUPFAM" id="SSF48050">
    <property type="entry name" value="Hemocyanin, N-terminal domain"/>
    <property type="match status" value="1"/>
</dbReference>
<dbReference type="InterPro" id="IPR013788">
    <property type="entry name" value="Hemocyanin/hexamerin"/>
</dbReference>
<reference evidence="7" key="1">
    <citation type="submission" date="2021-09" db="EMBL/GenBank/DDBJ databases">
        <authorList>
            <person name="Martin H S."/>
        </authorList>
    </citation>
    <scope>NUCLEOTIDE SEQUENCE</scope>
</reference>
<sequence>MERVLKSFNLLFDRPFEPLITPKGEDKTVFQVAKEFLDKDYQDIGAEINNRFGNETTDVIVLNKLNKLPEFPKASKLPKDAVFSLFLPSHQEMAKEVLEVLLAVPENQLQDLLSTCAYSRMHLNPQLFNYCFSVALMHRSV</sequence>
<evidence type="ECO:0000256" key="4">
    <source>
        <dbReference type="ARBA" id="ARBA00023002"/>
    </source>
</evidence>
<feature type="domain" description="Hemocyanin N-terminal" evidence="6">
    <location>
        <begin position="26"/>
        <end position="139"/>
    </location>
</feature>
<dbReference type="Gene3D" id="1.20.1370.10">
    <property type="entry name" value="Hemocyanin, N-terminal domain"/>
    <property type="match status" value="1"/>
</dbReference>